<gene>
    <name evidence="13" type="ORF">DNK34_14650</name>
</gene>
<evidence type="ECO:0000256" key="4">
    <source>
        <dbReference type="ARBA" id="ARBA00019465"/>
    </source>
</evidence>
<evidence type="ECO:0000256" key="5">
    <source>
        <dbReference type="ARBA" id="ARBA00022655"/>
    </source>
</evidence>
<evidence type="ECO:0000256" key="3">
    <source>
        <dbReference type="ARBA" id="ARBA00013014"/>
    </source>
</evidence>
<accession>A0ABY1Z4P2</accession>
<dbReference type="Gene3D" id="1.10.1040.10">
    <property type="entry name" value="N-(1-d-carboxylethyl)-l-norvaline Dehydrogenase, domain 2"/>
    <property type="match status" value="1"/>
</dbReference>
<dbReference type="EC" id="1.1.1.169" evidence="3 10"/>
<evidence type="ECO:0000256" key="6">
    <source>
        <dbReference type="ARBA" id="ARBA00022857"/>
    </source>
</evidence>
<dbReference type="RefSeq" id="WP_131175777.1">
    <property type="nucleotide sequence ID" value="NZ_QJUM01000016.1"/>
</dbReference>
<evidence type="ECO:0000256" key="10">
    <source>
        <dbReference type="RuleBase" id="RU362068"/>
    </source>
</evidence>
<keyword evidence="14" id="KW-1185">Reference proteome</keyword>
<proteinExistence type="inferred from homology"/>
<dbReference type="InterPro" id="IPR013752">
    <property type="entry name" value="KPA_reductase"/>
</dbReference>
<comment type="pathway">
    <text evidence="1 10">Cofactor biosynthesis; (R)-pantothenate biosynthesis; (R)-pantoate from 3-methyl-2-oxobutanoate: step 2/2.</text>
</comment>
<keyword evidence="6 10" id="KW-0521">NADP</keyword>
<feature type="domain" description="Ketopantoate reductase N-terminal" evidence="11">
    <location>
        <begin position="3"/>
        <end position="148"/>
    </location>
</feature>
<evidence type="ECO:0000313" key="14">
    <source>
        <dbReference type="Proteomes" id="UP000291334"/>
    </source>
</evidence>
<evidence type="ECO:0000259" key="11">
    <source>
        <dbReference type="Pfam" id="PF02558"/>
    </source>
</evidence>
<keyword evidence="5 10" id="KW-0566">Pantothenate biosynthesis</keyword>
<dbReference type="NCBIfam" id="TIGR00745">
    <property type="entry name" value="apbA_panE"/>
    <property type="match status" value="1"/>
</dbReference>
<evidence type="ECO:0000256" key="8">
    <source>
        <dbReference type="ARBA" id="ARBA00032024"/>
    </source>
</evidence>
<dbReference type="InterPro" id="IPR013332">
    <property type="entry name" value="KPR_N"/>
</dbReference>
<comment type="similarity">
    <text evidence="2 10">Belongs to the ketopantoate reductase family.</text>
</comment>
<dbReference type="PANTHER" id="PTHR21708">
    <property type="entry name" value="PROBABLE 2-DEHYDROPANTOATE 2-REDUCTASE"/>
    <property type="match status" value="1"/>
</dbReference>
<dbReference type="Proteomes" id="UP000291334">
    <property type="component" value="Unassembled WGS sequence"/>
</dbReference>
<evidence type="ECO:0000256" key="1">
    <source>
        <dbReference type="ARBA" id="ARBA00004994"/>
    </source>
</evidence>
<organism evidence="13 14">
    <name type="scientific">Phytopseudomonas dryadis</name>
    <dbReference type="NCBI Taxonomy" id="2487520"/>
    <lineage>
        <taxon>Bacteria</taxon>
        <taxon>Pseudomonadati</taxon>
        <taxon>Pseudomonadota</taxon>
        <taxon>Gammaproteobacteria</taxon>
        <taxon>Pseudomonadales</taxon>
        <taxon>Pseudomonadaceae</taxon>
        <taxon>Phytopseudomonas</taxon>
    </lineage>
</organism>
<comment type="caution">
    <text evidence="13">The sequence shown here is derived from an EMBL/GenBank/DDBJ whole genome shotgun (WGS) entry which is preliminary data.</text>
</comment>
<keyword evidence="7 10" id="KW-0560">Oxidoreductase</keyword>
<dbReference type="SUPFAM" id="SSF51735">
    <property type="entry name" value="NAD(P)-binding Rossmann-fold domains"/>
    <property type="match status" value="1"/>
</dbReference>
<dbReference type="InterPro" id="IPR003710">
    <property type="entry name" value="ApbA"/>
</dbReference>
<dbReference type="PANTHER" id="PTHR21708:SF26">
    <property type="entry name" value="2-DEHYDROPANTOATE 2-REDUCTASE"/>
    <property type="match status" value="1"/>
</dbReference>
<reference evidence="13 14" key="1">
    <citation type="submission" date="2018-06" db="EMBL/GenBank/DDBJ databases">
        <title>Three novel Pseudomonas species isolated from symptomatic oak.</title>
        <authorList>
            <person name="Bueno-Gonzalez V."/>
            <person name="Brady C."/>
        </authorList>
    </citation>
    <scope>NUCLEOTIDE SEQUENCE [LARGE SCALE GENOMIC DNA]</scope>
    <source>
        <strain evidence="13 14">P26B</strain>
    </source>
</reference>
<dbReference type="InterPro" id="IPR013328">
    <property type="entry name" value="6PGD_dom2"/>
</dbReference>
<evidence type="ECO:0000313" key="13">
    <source>
        <dbReference type="EMBL" id="TBV04403.1"/>
    </source>
</evidence>
<evidence type="ECO:0000256" key="7">
    <source>
        <dbReference type="ARBA" id="ARBA00023002"/>
    </source>
</evidence>
<sequence length="302" mass="32329">MNIAIIGAGAMGCLFAARLALGGAQVSLVEVDEASIAAIARHGLRLHVGERQHPVIRLPIARAENTLGPFDLLMVFTKGLHTRSAIASVRHLLGPDTWVLTLQNGLGNAECIAETVAAERVLIGMTDVPADLSAPGVVHVIDSGKVRLWRYRGDSDAAPRAVSQLLRRAGFDSAADPAVQSAIWEKVAFNAALNALCTLLGQPVGVIGASADGRWLAERVVEESQRIAAAEGITFDSARVLARMQRVYGEQAGHRPSMLQDRQAGRPSEIESINGALLRHARRHHLAAPVLETLYRLVRLGE</sequence>
<evidence type="ECO:0000259" key="12">
    <source>
        <dbReference type="Pfam" id="PF08546"/>
    </source>
</evidence>
<dbReference type="InterPro" id="IPR008927">
    <property type="entry name" value="6-PGluconate_DH-like_C_sf"/>
</dbReference>
<comment type="function">
    <text evidence="10">Catalyzes the NADPH-dependent reduction of ketopantoate into pantoic acid.</text>
</comment>
<dbReference type="Pfam" id="PF02558">
    <property type="entry name" value="ApbA"/>
    <property type="match status" value="1"/>
</dbReference>
<protein>
    <recommendedName>
        <fullName evidence="4 10">2-dehydropantoate 2-reductase</fullName>
        <ecNumber evidence="3 10">1.1.1.169</ecNumber>
    </recommendedName>
    <alternativeName>
        <fullName evidence="8 10">Ketopantoate reductase</fullName>
    </alternativeName>
</protein>
<dbReference type="Pfam" id="PF08546">
    <property type="entry name" value="ApbA_C"/>
    <property type="match status" value="1"/>
</dbReference>
<comment type="catalytic activity">
    <reaction evidence="9 10">
        <text>(R)-pantoate + NADP(+) = 2-dehydropantoate + NADPH + H(+)</text>
        <dbReference type="Rhea" id="RHEA:16233"/>
        <dbReference type="ChEBI" id="CHEBI:11561"/>
        <dbReference type="ChEBI" id="CHEBI:15378"/>
        <dbReference type="ChEBI" id="CHEBI:15980"/>
        <dbReference type="ChEBI" id="CHEBI:57783"/>
        <dbReference type="ChEBI" id="CHEBI:58349"/>
        <dbReference type="EC" id="1.1.1.169"/>
    </reaction>
</comment>
<dbReference type="Gene3D" id="3.40.50.720">
    <property type="entry name" value="NAD(P)-binding Rossmann-like Domain"/>
    <property type="match status" value="1"/>
</dbReference>
<name>A0ABY1Z4P2_9GAMM</name>
<evidence type="ECO:0000256" key="2">
    <source>
        <dbReference type="ARBA" id="ARBA00007870"/>
    </source>
</evidence>
<dbReference type="SUPFAM" id="SSF48179">
    <property type="entry name" value="6-phosphogluconate dehydrogenase C-terminal domain-like"/>
    <property type="match status" value="1"/>
</dbReference>
<dbReference type="InterPro" id="IPR036291">
    <property type="entry name" value="NAD(P)-bd_dom_sf"/>
</dbReference>
<feature type="domain" description="Ketopantoate reductase C-terminal" evidence="12">
    <location>
        <begin position="179"/>
        <end position="300"/>
    </location>
</feature>
<dbReference type="InterPro" id="IPR051402">
    <property type="entry name" value="KPR-Related"/>
</dbReference>
<dbReference type="EMBL" id="QJUM01000016">
    <property type="protein sequence ID" value="TBV04403.1"/>
    <property type="molecule type" value="Genomic_DNA"/>
</dbReference>
<evidence type="ECO:0000256" key="9">
    <source>
        <dbReference type="ARBA" id="ARBA00048793"/>
    </source>
</evidence>